<dbReference type="EMBL" id="SJPW01000007">
    <property type="protein sequence ID" value="TWU47413.1"/>
    <property type="molecule type" value="Genomic_DNA"/>
</dbReference>
<dbReference type="RefSeq" id="WP_146461189.1">
    <property type="nucleotide sequence ID" value="NZ_SJPW01000007.1"/>
</dbReference>
<evidence type="ECO:0000313" key="3">
    <source>
        <dbReference type="EMBL" id="TWU47413.1"/>
    </source>
</evidence>
<protein>
    <recommendedName>
        <fullName evidence="5">Secreted protein</fullName>
    </recommendedName>
</protein>
<feature type="chain" id="PRO_5022974781" description="Secreted protein" evidence="2">
    <location>
        <begin position="18"/>
        <end position="168"/>
    </location>
</feature>
<keyword evidence="2" id="KW-0732">Signal</keyword>
<sequence precursor="true">MTKYLIFAVCLWGIASAAPGQNATLPLNPQSDLPAEIQLPQNSVPRTNTIAPETAEKVEHKIREALDGNAPAETGDGVLDDVLGVIKSQGSILDGSILDDRTTNTDPGRRLTSRTRQSVDVDRRAVAAEQLLRAARLLLAADPTSESGVRLVAQMRREAVKLLSHTDD</sequence>
<keyword evidence="4" id="KW-1185">Reference proteome</keyword>
<feature type="region of interest" description="Disordered" evidence="1">
    <location>
        <begin position="97"/>
        <end position="117"/>
    </location>
</feature>
<gene>
    <name evidence="3" type="ORF">Poly51_52130</name>
</gene>
<evidence type="ECO:0000256" key="2">
    <source>
        <dbReference type="SAM" id="SignalP"/>
    </source>
</evidence>
<accession>A0A5C6EC97</accession>
<dbReference type="Proteomes" id="UP000318288">
    <property type="component" value="Unassembled WGS sequence"/>
</dbReference>
<comment type="caution">
    <text evidence="3">The sequence shown here is derived from an EMBL/GenBank/DDBJ whole genome shotgun (WGS) entry which is preliminary data.</text>
</comment>
<dbReference type="AlphaFoldDB" id="A0A5C6EC97"/>
<reference evidence="3 4" key="1">
    <citation type="submission" date="2019-02" db="EMBL/GenBank/DDBJ databases">
        <title>Deep-cultivation of Planctomycetes and their phenomic and genomic characterization uncovers novel biology.</title>
        <authorList>
            <person name="Wiegand S."/>
            <person name="Jogler M."/>
            <person name="Boedeker C."/>
            <person name="Pinto D."/>
            <person name="Vollmers J."/>
            <person name="Rivas-Marin E."/>
            <person name="Kohn T."/>
            <person name="Peeters S.H."/>
            <person name="Heuer A."/>
            <person name="Rast P."/>
            <person name="Oberbeckmann S."/>
            <person name="Bunk B."/>
            <person name="Jeske O."/>
            <person name="Meyerdierks A."/>
            <person name="Storesund J.E."/>
            <person name="Kallscheuer N."/>
            <person name="Luecker S."/>
            <person name="Lage O.M."/>
            <person name="Pohl T."/>
            <person name="Merkel B.J."/>
            <person name="Hornburger P."/>
            <person name="Mueller R.-W."/>
            <person name="Bruemmer F."/>
            <person name="Labrenz M."/>
            <person name="Spormann A.M."/>
            <person name="Op Den Camp H."/>
            <person name="Overmann J."/>
            <person name="Amann R."/>
            <person name="Jetten M.S.M."/>
            <person name="Mascher T."/>
            <person name="Medema M.H."/>
            <person name="Devos D.P."/>
            <person name="Kaster A.-K."/>
            <person name="Ovreas L."/>
            <person name="Rohde M."/>
            <person name="Galperin M.Y."/>
            <person name="Jogler C."/>
        </authorList>
    </citation>
    <scope>NUCLEOTIDE SEQUENCE [LARGE SCALE GENOMIC DNA]</scope>
    <source>
        <strain evidence="3 4">Poly51</strain>
    </source>
</reference>
<evidence type="ECO:0000313" key="4">
    <source>
        <dbReference type="Proteomes" id="UP000318288"/>
    </source>
</evidence>
<name>A0A5C6EC97_9BACT</name>
<evidence type="ECO:0000256" key="1">
    <source>
        <dbReference type="SAM" id="MobiDB-lite"/>
    </source>
</evidence>
<feature type="compositionally biased region" description="Basic and acidic residues" evidence="1">
    <location>
        <begin position="98"/>
        <end position="109"/>
    </location>
</feature>
<dbReference type="OrthoDB" id="279444at2"/>
<feature type="signal peptide" evidence="2">
    <location>
        <begin position="1"/>
        <end position="17"/>
    </location>
</feature>
<organism evidence="3 4">
    <name type="scientific">Rubripirellula tenax</name>
    <dbReference type="NCBI Taxonomy" id="2528015"/>
    <lineage>
        <taxon>Bacteria</taxon>
        <taxon>Pseudomonadati</taxon>
        <taxon>Planctomycetota</taxon>
        <taxon>Planctomycetia</taxon>
        <taxon>Pirellulales</taxon>
        <taxon>Pirellulaceae</taxon>
        <taxon>Rubripirellula</taxon>
    </lineage>
</organism>
<proteinExistence type="predicted"/>
<evidence type="ECO:0008006" key="5">
    <source>
        <dbReference type="Google" id="ProtNLM"/>
    </source>
</evidence>